<dbReference type="Pfam" id="PF00583">
    <property type="entry name" value="Acetyltransf_1"/>
    <property type="match status" value="1"/>
</dbReference>
<keyword evidence="1" id="KW-0808">Transferase</keyword>
<dbReference type="Gene3D" id="3.40.630.30">
    <property type="match status" value="1"/>
</dbReference>
<name>A0ABR7FEK2_9FIRM</name>
<dbReference type="InterPro" id="IPR050769">
    <property type="entry name" value="NAT_camello-type"/>
</dbReference>
<dbReference type="PANTHER" id="PTHR13947">
    <property type="entry name" value="GNAT FAMILY N-ACETYLTRANSFERASE"/>
    <property type="match status" value="1"/>
</dbReference>
<dbReference type="CDD" id="cd04301">
    <property type="entry name" value="NAT_SF"/>
    <property type="match status" value="1"/>
</dbReference>
<dbReference type="EMBL" id="JACOOU010000007">
    <property type="protein sequence ID" value="MBC5673648.1"/>
    <property type="molecule type" value="Genomic_DNA"/>
</dbReference>
<evidence type="ECO:0000313" key="4">
    <source>
        <dbReference type="Proteomes" id="UP000654573"/>
    </source>
</evidence>
<accession>A0ABR7FEK2</accession>
<dbReference type="RefSeq" id="WP_103732602.1">
    <property type="nucleotide sequence ID" value="NZ_JACOOU010000007.1"/>
</dbReference>
<sequence>MKIIVHTMEYTGEKADSPLTLRNYESSDFSRYQIIYNECFSEMRSCLSINPINCCDKEENLLKKRQKIFILEDNKKIIGSVAVYGNEIDDLIVAKSHQRRGYGERLLKFAVSYLQKNKISPIRLYVADWNQGALKMYIKNGFKITHTEIIN</sequence>
<dbReference type="PROSITE" id="PS51186">
    <property type="entry name" value="GNAT"/>
    <property type="match status" value="1"/>
</dbReference>
<comment type="caution">
    <text evidence="3">The sequence shown here is derived from an EMBL/GenBank/DDBJ whole genome shotgun (WGS) entry which is preliminary data.</text>
</comment>
<dbReference type="SUPFAM" id="SSF55729">
    <property type="entry name" value="Acyl-CoA N-acyltransferases (Nat)"/>
    <property type="match status" value="1"/>
</dbReference>
<organism evidence="3 4">
    <name type="scientific">Blautia celeris</name>
    <dbReference type="NCBI Taxonomy" id="2763026"/>
    <lineage>
        <taxon>Bacteria</taxon>
        <taxon>Bacillati</taxon>
        <taxon>Bacillota</taxon>
        <taxon>Clostridia</taxon>
        <taxon>Lachnospirales</taxon>
        <taxon>Lachnospiraceae</taxon>
        <taxon>Blautia</taxon>
    </lineage>
</organism>
<reference evidence="3 4" key="1">
    <citation type="submission" date="2020-08" db="EMBL/GenBank/DDBJ databases">
        <title>Genome public.</title>
        <authorList>
            <person name="Liu C."/>
            <person name="Sun Q."/>
        </authorList>
    </citation>
    <scope>NUCLEOTIDE SEQUENCE [LARGE SCALE GENOMIC DNA]</scope>
    <source>
        <strain evidence="3 4">NSJ-34</strain>
    </source>
</reference>
<gene>
    <name evidence="3" type="ORF">H8S76_15475</name>
</gene>
<dbReference type="InterPro" id="IPR000182">
    <property type="entry name" value="GNAT_dom"/>
</dbReference>
<protein>
    <submittedName>
        <fullName evidence="3">GNAT family N-acetyltransferase</fullName>
    </submittedName>
</protein>
<dbReference type="PANTHER" id="PTHR13947:SF37">
    <property type="entry name" value="LD18367P"/>
    <property type="match status" value="1"/>
</dbReference>
<dbReference type="InterPro" id="IPR016181">
    <property type="entry name" value="Acyl_CoA_acyltransferase"/>
</dbReference>
<proteinExistence type="predicted"/>
<evidence type="ECO:0000313" key="3">
    <source>
        <dbReference type="EMBL" id="MBC5673648.1"/>
    </source>
</evidence>
<evidence type="ECO:0000259" key="2">
    <source>
        <dbReference type="PROSITE" id="PS51186"/>
    </source>
</evidence>
<evidence type="ECO:0000256" key="1">
    <source>
        <dbReference type="ARBA" id="ARBA00022679"/>
    </source>
</evidence>
<feature type="domain" description="N-acetyltransferase" evidence="2">
    <location>
        <begin position="19"/>
        <end position="151"/>
    </location>
</feature>
<keyword evidence="4" id="KW-1185">Reference proteome</keyword>
<dbReference type="Proteomes" id="UP000654573">
    <property type="component" value="Unassembled WGS sequence"/>
</dbReference>